<dbReference type="EMBL" id="SMKA01000119">
    <property type="protein sequence ID" value="TDC25729.1"/>
    <property type="molecule type" value="Genomic_DNA"/>
</dbReference>
<comment type="caution">
    <text evidence="6">The sequence shown here is derived from an EMBL/GenBank/DDBJ whole genome shotgun (WGS) entry which is preliminary data.</text>
</comment>
<dbReference type="PRINTS" id="PR00862">
    <property type="entry name" value="PROLIGOPTASE"/>
</dbReference>
<dbReference type="OrthoDB" id="9765647at2"/>
<name>A0A4R4PTY4_9ACTN</name>
<accession>A0A4R4PTY4</accession>
<dbReference type="SUPFAM" id="SSF82171">
    <property type="entry name" value="DPP6 N-terminal domain-like"/>
    <property type="match status" value="1"/>
</dbReference>
<dbReference type="InterPro" id="IPR011042">
    <property type="entry name" value="6-blade_b-propeller_TolB-like"/>
</dbReference>
<feature type="domain" description="Peptidase S9A N-terminal" evidence="5">
    <location>
        <begin position="179"/>
        <end position="362"/>
    </location>
</feature>
<dbReference type="Gene3D" id="3.40.50.1820">
    <property type="entry name" value="alpha/beta hydrolase"/>
    <property type="match status" value="1"/>
</dbReference>
<keyword evidence="1" id="KW-0645">Protease</keyword>
<dbReference type="Pfam" id="PF00326">
    <property type="entry name" value="Peptidase_S9"/>
    <property type="match status" value="1"/>
</dbReference>
<keyword evidence="3" id="KW-0720">Serine protease</keyword>
<dbReference type="GO" id="GO:0004252">
    <property type="term" value="F:serine-type endopeptidase activity"/>
    <property type="evidence" value="ECO:0007669"/>
    <property type="project" value="InterPro"/>
</dbReference>
<dbReference type="Gene3D" id="2.120.10.30">
    <property type="entry name" value="TolB, C-terminal domain"/>
    <property type="match status" value="1"/>
</dbReference>
<dbReference type="SUPFAM" id="SSF53474">
    <property type="entry name" value="alpha/beta-Hydrolases"/>
    <property type="match status" value="1"/>
</dbReference>
<evidence type="ECO:0000259" key="4">
    <source>
        <dbReference type="Pfam" id="PF00326"/>
    </source>
</evidence>
<sequence>MPRCGTPGTATAEWVAASGRRDVCHLLHLTCQDESVLTTLLSLPSSTALDVNDEGGMLVLYDGTGVRQVNEIAPDGSWRALTDLGDSCRHAQFVPGSRSVIVEHDSGGNERGQLSILDLDEPGLPTMTPLVHDLDYLHHLIAAKPGRVLYTTNRRNRVDFDLIARELATGEDTVLYDGGGWVMAVSASPDDRWVVLCVASAPANSIQLLLVETATQTVTELTPADALNDQGQVSWLPDSSAIVVSSDADRDRKALRRYDLSTAAWSDVLVDDAHDLASWLSPDGEQLLVAVVDDGEVALAAHRLSDGSELARLDLPAGGCTALAFGTPDPVWSPDGSFAAFTYSSPITPPTVYRYVPASGEVIAVPAPDMPEVPKLTMPESLRVPSFDGEQVPVFVFRPTGPDLGSTVLHIHGGPEGASMRIWHPVIASLAAEGHTVIVPNVRGSACYGKRWYSLDDRQLRLDSVKDLAAIHAWLPTIGADQSRAVLWGGSYGGYMVLAGLAFQPELWAAGVDIVGIASLVTFLENTSDYRRATREREYGYLATDREFLETASPLSRVDDIRAPLFVIHGANDPRVPLSEAEQITAALEQRGVACELAVYPDEGHGLAKLKNRLDAYPRAFSFLRQHLATVE</sequence>
<proteinExistence type="predicted"/>
<evidence type="ECO:0000256" key="2">
    <source>
        <dbReference type="ARBA" id="ARBA00022801"/>
    </source>
</evidence>
<evidence type="ECO:0000313" key="6">
    <source>
        <dbReference type="EMBL" id="TDC25729.1"/>
    </source>
</evidence>
<dbReference type="Proteomes" id="UP000295075">
    <property type="component" value="Unassembled WGS sequence"/>
</dbReference>
<dbReference type="InterPro" id="IPR029058">
    <property type="entry name" value="AB_hydrolase_fold"/>
</dbReference>
<dbReference type="AlphaFoldDB" id="A0A4R4PTY4"/>
<dbReference type="Pfam" id="PF02897">
    <property type="entry name" value="Peptidase_S9_N"/>
    <property type="match status" value="1"/>
</dbReference>
<dbReference type="PANTHER" id="PTHR42776">
    <property type="entry name" value="SERINE PEPTIDASE S9 FAMILY MEMBER"/>
    <property type="match status" value="1"/>
</dbReference>
<keyword evidence="7" id="KW-1185">Reference proteome</keyword>
<organism evidence="6 7">
    <name type="scientific">Kribbella albertanoniae</name>
    <dbReference type="NCBI Taxonomy" id="1266829"/>
    <lineage>
        <taxon>Bacteria</taxon>
        <taxon>Bacillati</taxon>
        <taxon>Actinomycetota</taxon>
        <taxon>Actinomycetes</taxon>
        <taxon>Propionibacteriales</taxon>
        <taxon>Kribbellaceae</taxon>
        <taxon>Kribbella</taxon>
    </lineage>
</organism>
<dbReference type="InterPro" id="IPR002470">
    <property type="entry name" value="Peptidase_S9A"/>
</dbReference>
<evidence type="ECO:0000259" key="5">
    <source>
        <dbReference type="Pfam" id="PF02897"/>
    </source>
</evidence>
<feature type="domain" description="Peptidase S9 prolyl oligopeptidase catalytic" evidence="4">
    <location>
        <begin position="427"/>
        <end position="628"/>
    </location>
</feature>
<gene>
    <name evidence="6" type="ORF">E1261_23630</name>
</gene>
<evidence type="ECO:0000256" key="3">
    <source>
        <dbReference type="ARBA" id="ARBA00022825"/>
    </source>
</evidence>
<keyword evidence="2" id="KW-0378">Hydrolase</keyword>
<reference evidence="6 7" key="1">
    <citation type="submission" date="2019-03" db="EMBL/GenBank/DDBJ databases">
        <title>Draft genome sequences of novel Actinobacteria.</title>
        <authorList>
            <person name="Sahin N."/>
            <person name="Ay H."/>
            <person name="Saygin H."/>
        </authorList>
    </citation>
    <scope>NUCLEOTIDE SEQUENCE [LARGE SCALE GENOMIC DNA]</scope>
    <source>
        <strain evidence="6 7">JCM 30547</strain>
    </source>
</reference>
<dbReference type="PANTHER" id="PTHR42776:SF27">
    <property type="entry name" value="DIPEPTIDYL PEPTIDASE FAMILY MEMBER 6"/>
    <property type="match status" value="1"/>
</dbReference>
<dbReference type="GO" id="GO:0006508">
    <property type="term" value="P:proteolysis"/>
    <property type="evidence" value="ECO:0007669"/>
    <property type="project" value="UniProtKB-KW"/>
</dbReference>
<dbReference type="InterPro" id="IPR023302">
    <property type="entry name" value="Pept_S9A_N"/>
</dbReference>
<dbReference type="InterPro" id="IPR001375">
    <property type="entry name" value="Peptidase_S9_cat"/>
</dbReference>
<protein>
    <submittedName>
        <fullName evidence="6">S9 family peptidase</fullName>
    </submittedName>
</protein>
<evidence type="ECO:0000313" key="7">
    <source>
        <dbReference type="Proteomes" id="UP000295075"/>
    </source>
</evidence>
<evidence type="ECO:0000256" key="1">
    <source>
        <dbReference type="ARBA" id="ARBA00022670"/>
    </source>
</evidence>